<dbReference type="EMBL" id="JXTI01000173">
    <property type="protein sequence ID" value="KWX11573.1"/>
    <property type="molecule type" value="Genomic_DNA"/>
</dbReference>
<reference evidence="2 3" key="1">
    <citation type="journal article" date="2015" name="Mol. Biochem. Parasitol.">
        <title>Identification of polymorphic genes for use in assemblage B genotyping assays through comparative genomics of multiple assemblage B Giardia duodenalis isolates.</title>
        <authorList>
            <person name="Wielinga C."/>
            <person name="Thompson R.C."/>
            <person name="Monis P."/>
            <person name="Ryan U."/>
        </authorList>
    </citation>
    <scope>NUCLEOTIDE SEQUENCE [LARGE SCALE GENOMIC DNA]</scope>
    <source>
        <strain evidence="2 3">BAH15c1</strain>
    </source>
</reference>
<evidence type="ECO:0000313" key="2">
    <source>
        <dbReference type="EMBL" id="KWX11573.1"/>
    </source>
</evidence>
<evidence type="ECO:0000313" key="3">
    <source>
        <dbReference type="Proteomes" id="UP000070089"/>
    </source>
</evidence>
<sequence>MFLWVIALLSLLSVSSTGLRLGAGKKVPSSILDKSLLSPPPYQLPLIRGTSPVAPIDRTGVLISQPLDSFPPNIHSALVIVVHGGEKFQTTIFAHISHLRDCPTHYASRIPIVAIVPDNIEPSTSLQVDQILTHFAKLIVISVYEPKLPTISSHDSPSSQILLSPLVFPEINCPNSELHNYIYSHIAHGTYPNQIAPTLPPKFILSRRYATVEHVSIMLFSPDQSAPKLIHYLSSLVALQDHQSEHGHKHYIECLGTQTRSQRRIILSFPSGLWLLAGTGTIYAHCRRLRWTQRLHLSTLALLACAPLGPTLLSRAMAVYAAVNPKVYNSCTVYNRLNLISLGAVILSIQVDMALKSNICLPIIISVHIVHDTIHLLLRQRCQQDRHYSRNGETLIMRLFLHAIKVLQLVRDHISPTLICPKQVTPE</sequence>
<dbReference type="Proteomes" id="UP000070089">
    <property type="component" value="Unassembled WGS sequence"/>
</dbReference>
<feature type="chain" id="PRO_5007799934" evidence="1">
    <location>
        <begin position="19"/>
        <end position="427"/>
    </location>
</feature>
<organism evidence="2 3">
    <name type="scientific">Giardia duodenalis assemblage B</name>
    <dbReference type="NCBI Taxonomy" id="1394984"/>
    <lineage>
        <taxon>Eukaryota</taxon>
        <taxon>Metamonada</taxon>
        <taxon>Diplomonadida</taxon>
        <taxon>Hexamitidae</taxon>
        <taxon>Giardiinae</taxon>
        <taxon>Giardia</taxon>
    </lineage>
</organism>
<protein>
    <submittedName>
        <fullName evidence="2">Uncharacterized protein</fullName>
    </submittedName>
</protein>
<dbReference type="AlphaFoldDB" id="A0A132NNA7"/>
<accession>A0A132NNA7</accession>
<name>A0A132NNA7_GIAIN</name>
<evidence type="ECO:0000256" key="1">
    <source>
        <dbReference type="SAM" id="SignalP"/>
    </source>
</evidence>
<dbReference type="OrthoDB" id="10257048at2759"/>
<gene>
    <name evidence="2" type="ORF">QR46_4467</name>
</gene>
<keyword evidence="1" id="KW-0732">Signal</keyword>
<dbReference type="VEuPathDB" id="GiardiaDB:QR46_4467"/>
<feature type="signal peptide" evidence="1">
    <location>
        <begin position="1"/>
        <end position="18"/>
    </location>
</feature>
<comment type="caution">
    <text evidence="2">The sequence shown here is derived from an EMBL/GenBank/DDBJ whole genome shotgun (WGS) entry which is preliminary data.</text>
</comment>
<proteinExistence type="predicted"/>